<reference evidence="2" key="1">
    <citation type="journal article" date="2019" name="Int. J. Syst. Evol. Microbiol.">
        <title>The Global Catalogue of Microorganisms (GCM) 10K type strain sequencing project: providing services to taxonomists for standard genome sequencing and annotation.</title>
        <authorList>
            <consortium name="The Broad Institute Genomics Platform"/>
            <consortium name="The Broad Institute Genome Sequencing Center for Infectious Disease"/>
            <person name="Wu L."/>
            <person name="Ma J."/>
        </authorList>
    </citation>
    <scope>NUCLEOTIDE SEQUENCE [LARGE SCALE GENOMIC DNA]</scope>
    <source>
        <strain evidence="2">CGMCC 4.7241</strain>
    </source>
</reference>
<keyword evidence="2" id="KW-1185">Reference proteome</keyword>
<organism evidence="1 2">
    <name type="scientific">Tenggerimyces flavus</name>
    <dbReference type="NCBI Taxonomy" id="1708749"/>
    <lineage>
        <taxon>Bacteria</taxon>
        <taxon>Bacillati</taxon>
        <taxon>Actinomycetota</taxon>
        <taxon>Actinomycetes</taxon>
        <taxon>Propionibacteriales</taxon>
        <taxon>Nocardioidaceae</taxon>
        <taxon>Tenggerimyces</taxon>
    </lineage>
</organism>
<name>A0ABV7YNL7_9ACTN</name>
<protein>
    <submittedName>
        <fullName evidence="1">Uncharacterized protein</fullName>
    </submittedName>
</protein>
<dbReference type="EMBL" id="JBHRZH010000055">
    <property type="protein sequence ID" value="MFC3766459.1"/>
    <property type="molecule type" value="Genomic_DNA"/>
</dbReference>
<sequence>MAGERDELRRLVEELTDDQVSMTLAEVREQLRSVERPWPPAWFGAAKATRTDVAGRSKDLLADGFGRAE</sequence>
<comment type="caution">
    <text evidence="1">The sequence shown here is derived from an EMBL/GenBank/DDBJ whole genome shotgun (WGS) entry which is preliminary data.</text>
</comment>
<evidence type="ECO:0000313" key="2">
    <source>
        <dbReference type="Proteomes" id="UP001595699"/>
    </source>
</evidence>
<accession>A0ABV7YNL7</accession>
<evidence type="ECO:0000313" key="1">
    <source>
        <dbReference type="EMBL" id="MFC3766459.1"/>
    </source>
</evidence>
<dbReference type="Proteomes" id="UP001595699">
    <property type="component" value="Unassembled WGS sequence"/>
</dbReference>
<proteinExistence type="predicted"/>
<gene>
    <name evidence="1" type="ORF">ACFOUW_36920</name>
</gene>
<dbReference type="RefSeq" id="WP_205121933.1">
    <property type="nucleotide sequence ID" value="NZ_JAFBCM010000001.1"/>
</dbReference>